<accession>A0AAV4V2G0</accession>
<reference evidence="1 2" key="1">
    <citation type="submission" date="2021-06" db="EMBL/GenBank/DDBJ databases">
        <title>Caerostris darwini draft genome.</title>
        <authorList>
            <person name="Kono N."/>
            <person name="Arakawa K."/>
        </authorList>
    </citation>
    <scope>NUCLEOTIDE SEQUENCE [LARGE SCALE GENOMIC DNA]</scope>
</reference>
<proteinExistence type="predicted"/>
<name>A0AAV4V2G0_9ARAC</name>
<keyword evidence="2" id="KW-1185">Reference proteome</keyword>
<protein>
    <submittedName>
        <fullName evidence="1">Uncharacterized protein</fullName>
    </submittedName>
</protein>
<comment type="caution">
    <text evidence="1">The sequence shown here is derived from an EMBL/GenBank/DDBJ whole genome shotgun (WGS) entry which is preliminary data.</text>
</comment>
<sequence length="93" mass="10809">MLALNRHSSPSYLFQSPPFVFQAFIGSLSYPFCDKGEWAQRTRRFSRGWGNVTFSVFTFGRFGKRVMSVRQMRRSTLGNCVAGYIQSIYFMEI</sequence>
<dbReference type="Proteomes" id="UP001054837">
    <property type="component" value="Unassembled WGS sequence"/>
</dbReference>
<gene>
    <name evidence="1" type="ORF">CDAR_579521</name>
</gene>
<dbReference type="AlphaFoldDB" id="A0AAV4V2G0"/>
<evidence type="ECO:0000313" key="2">
    <source>
        <dbReference type="Proteomes" id="UP001054837"/>
    </source>
</evidence>
<dbReference type="EMBL" id="BPLQ01012314">
    <property type="protein sequence ID" value="GIY64416.1"/>
    <property type="molecule type" value="Genomic_DNA"/>
</dbReference>
<organism evidence="1 2">
    <name type="scientific">Caerostris darwini</name>
    <dbReference type="NCBI Taxonomy" id="1538125"/>
    <lineage>
        <taxon>Eukaryota</taxon>
        <taxon>Metazoa</taxon>
        <taxon>Ecdysozoa</taxon>
        <taxon>Arthropoda</taxon>
        <taxon>Chelicerata</taxon>
        <taxon>Arachnida</taxon>
        <taxon>Araneae</taxon>
        <taxon>Araneomorphae</taxon>
        <taxon>Entelegynae</taxon>
        <taxon>Araneoidea</taxon>
        <taxon>Araneidae</taxon>
        <taxon>Caerostris</taxon>
    </lineage>
</organism>
<evidence type="ECO:0000313" key="1">
    <source>
        <dbReference type="EMBL" id="GIY64416.1"/>
    </source>
</evidence>